<accession>A0A0V9URP0</accession>
<dbReference type="GO" id="GO:0046872">
    <property type="term" value="F:metal ion binding"/>
    <property type="evidence" value="ECO:0007669"/>
    <property type="project" value="InterPro"/>
</dbReference>
<evidence type="ECO:0000259" key="2">
    <source>
        <dbReference type="Pfam" id="PF11716"/>
    </source>
</evidence>
<dbReference type="InterPro" id="IPR017517">
    <property type="entry name" value="Maleyloyr_isom"/>
</dbReference>
<dbReference type="RefSeq" id="WP_060650729.1">
    <property type="nucleotide sequence ID" value="NZ_AZXY01000001.1"/>
</dbReference>
<dbReference type="Proteomes" id="UP000053060">
    <property type="component" value="Unassembled WGS sequence"/>
</dbReference>
<gene>
    <name evidence="3" type="ORF">Z045_04405</name>
</gene>
<sequence>MSDLHTVLDDLRAEGDDLDALVANLPDESWALPTPAEGWTIAHQIGHLLWTDRAALTAVRDPEAFVKMVEAAFGDPLGFVDVGAEEQAGRPPAELLADWRDTRRELADALAELPRGTKILWFGPPMSPASMATARLMETWAHGGDVADALGVTRTPTARLKNVAHLGVRTRDFAYVIRDRKPPAEPFRVVLTAPDGDSWEWGPEDAAQSVTGPALDFCLLVTQRIHRDDTALVTDGPDAEEWLGLAQAFAGAPGAGREPGSPAS</sequence>
<feature type="domain" description="Mycothiol-dependent maleylpyruvate isomerase metal-binding" evidence="2">
    <location>
        <begin position="11"/>
        <end position="147"/>
    </location>
</feature>
<dbReference type="InterPro" id="IPR017518">
    <property type="entry name" value="CHP03084"/>
</dbReference>
<dbReference type="InterPro" id="IPR024344">
    <property type="entry name" value="MDMPI_metal-binding"/>
</dbReference>
<dbReference type="NCBIfam" id="TIGR03083">
    <property type="entry name" value="maleylpyruvate isomerase family mycothiol-dependent enzyme"/>
    <property type="match status" value="1"/>
</dbReference>
<protein>
    <submittedName>
        <fullName evidence="3">Wyosine base formation domain-containing protein</fullName>
    </submittedName>
</protein>
<name>A0A0V9URP0_9NOCA</name>
<organism evidence="3 4">
    <name type="scientific">Rhodococcus pyridinivorans KG-16</name>
    <dbReference type="NCBI Taxonomy" id="1441730"/>
    <lineage>
        <taxon>Bacteria</taxon>
        <taxon>Bacillati</taxon>
        <taxon>Actinomycetota</taxon>
        <taxon>Actinomycetes</taxon>
        <taxon>Mycobacteriales</taxon>
        <taxon>Nocardiaceae</taxon>
        <taxon>Rhodococcus</taxon>
    </lineage>
</organism>
<dbReference type="Pfam" id="PF08608">
    <property type="entry name" value="Wyosine_form"/>
    <property type="match status" value="1"/>
</dbReference>
<dbReference type="InterPro" id="IPR034660">
    <property type="entry name" value="DinB/YfiT-like"/>
</dbReference>
<evidence type="ECO:0000313" key="3">
    <source>
        <dbReference type="EMBL" id="KSZ60650.1"/>
    </source>
</evidence>
<evidence type="ECO:0000313" key="4">
    <source>
        <dbReference type="Proteomes" id="UP000053060"/>
    </source>
</evidence>
<reference evidence="3 4" key="2">
    <citation type="journal article" date="2016" name="Genome Announc.">
        <title>Draft Genome Sequence of a Versatile Hydrocarbon-Degrading Bacterium, Rhodococcus pyridinivorans Strain KG-16, Collected from Oil Fields in India.</title>
        <authorList>
            <person name="Aggarwal R.K."/>
            <person name="Dawar C."/>
            <person name="Phanindranath R."/>
            <person name="Mutnuri L."/>
            <person name="Dayal A.M."/>
        </authorList>
    </citation>
    <scope>NUCLEOTIDE SEQUENCE [LARGE SCALE GENOMIC DNA]</scope>
    <source>
        <strain evidence="3 4">KG-16</strain>
    </source>
</reference>
<dbReference type="SUPFAM" id="SSF109854">
    <property type="entry name" value="DinB/YfiT-like putative metalloenzymes"/>
    <property type="match status" value="1"/>
</dbReference>
<dbReference type="InterPro" id="IPR013917">
    <property type="entry name" value="tRNA_wybutosine-synth"/>
</dbReference>
<comment type="caution">
    <text evidence="3">The sequence shown here is derived from an EMBL/GenBank/DDBJ whole genome shotgun (WGS) entry which is preliminary data.</text>
</comment>
<dbReference type="Gene3D" id="1.20.120.450">
    <property type="entry name" value="dinb family like domain"/>
    <property type="match status" value="1"/>
</dbReference>
<dbReference type="NCBIfam" id="TIGR03084">
    <property type="entry name" value="TIGR03084 family metal-binding protein"/>
    <property type="match status" value="1"/>
</dbReference>
<dbReference type="Pfam" id="PF11716">
    <property type="entry name" value="MDMPI_N"/>
    <property type="match status" value="1"/>
</dbReference>
<reference evidence="4" key="1">
    <citation type="submission" date="2015-01" db="EMBL/GenBank/DDBJ databases">
        <title>Draft genome sequence of Rhodococcus pyridinivorans strain KG-16, a hydrocarbon-degrading bacterium.</title>
        <authorList>
            <person name="Aggarwal R.K."/>
            <person name="Dawar C."/>
        </authorList>
    </citation>
    <scope>NUCLEOTIDE SEQUENCE [LARGE SCALE GENOMIC DNA]</scope>
    <source>
        <strain evidence="4">KG-16</strain>
    </source>
</reference>
<evidence type="ECO:0000259" key="1">
    <source>
        <dbReference type="Pfam" id="PF08608"/>
    </source>
</evidence>
<proteinExistence type="predicted"/>
<dbReference type="PATRIC" id="fig|1441730.3.peg.921"/>
<dbReference type="AlphaFoldDB" id="A0A0V9URP0"/>
<feature type="domain" description="tRNA wybutosine-synthesis" evidence="1">
    <location>
        <begin position="183"/>
        <end position="232"/>
    </location>
</feature>
<dbReference type="EMBL" id="AZXY01000001">
    <property type="protein sequence ID" value="KSZ60650.1"/>
    <property type="molecule type" value="Genomic_DNA"/>
</dbReference>